<dbReference type="PANTHER" id="PTHR34853">
    <property type="match status" value="1"/>
</dbReference>
<dbReference type="PANTHER" id="PTHR34853:SF1">
    <property type="entry name" value="LIPASE 5"/>
    <property type="match status" value="1"/>
</dbReference>
<dbReference type="Gene3D" id="1.10.260.160">
    <property type="match status" value="1"/>
</dbReference>
<dbReference type="InterPro" id="IPR029058">
    <property type="entry name" value="AB_hydrolase_fold"/>
</dbReference>
<evidence type="ECO:0000313" key="3">
    <source>
        <dbReference type="Proteomes" id="UP001183410"/>
    </source>
</evidence>
<dbReference type="RefSeq" id="WP_311670568.1">
    <property type="nucleotide sequence ID" value="NZ_JAVREO010000028.1"/>
</dbReference>
<sequence length="419" mass="43702">MGGKRRIGRRVGAAAVAGVLLATAAAPAVAAGVSERTGTQRGDAWRGTLVAAERVFGLPDGRAAAAELTAHGFDAGATRYGVEAWRLVYRTVDEFGQPTTASGLLALPSRAAGHRLPVVSYAHGTEVHRDAAPSVHRGFATAPVVAYASAGYATVAPDYLGLGLGAGPHPWMDVPSETTASLDLLRAAGEFAPREGRQLRREVLVTGFSQGASAALGLGRALQAGADDWFRLGALAPVSGAYDFVASQLPAVLDGRVAPEWAVAYTAYLLVAYDRLHELYASPAEVFRAPYAETVPELFSGDHPGQEVMAGLPATLAELLTEEGHALLAAPSGELAQALAELDSVCRDWRPRVPVVLWQAGGDEQAVNENTAACLAALRAGGARPGVRDLGPVEHDGSRHIGSHVAAVPEIIRWFDRLG</sequence>
<accession>A0ABU2K094</accession>
<name>A0ABU2K094_9ACTN</name>
<dbReference type="PIRSF" id="PIRSF029171">
    <property type="entry name" value="Esterase_LipA"/>
    <property type="match status" value="1"/>
</dbReference>
<dbReference type="EMBL" id="JAVREO010000028">
    <property type="protein sequence ID" value="MDT0270502.1"/>
    <property type="molecule type" value="Genomic_DNA"/>
</dbReference>
<organism evidence="2 3">
    <name type="scientific">Streptomyces chisholmiae</name>
    <dbReference type="NCBI Taxonomy" id="3075540"/>
    <lineage>
        <taxon>Bacteria</taxon>
        <taxon>Bacillati</taxon>
        <taxon>Actinomycetota</taxon>
        <taxon>Actinomycetes</taxon>
        <taxon>Kitasatosporales</taxon>
        <taxon>Streptomycetaceae</taxon>
        <taxon>Streptomyces</taxon>
    </lineage>
</organism>
<gene>
    <name evidence="2" type="ORF">RM844_29945</name>
</gene>
<feature type="chain" id="PRO_5046825264" evidence="1">
    <location>
        <begin position="31"/>
        <end position="419"/>
    </location>
</feature>
<feature type="signal peptide" evidence="1">
    <location>
        <begin position="1"/>
        <end position="30"/>
    </location>
</feature>
<evidence type="ECO:0000256" key="1">
    <source>
        <dbReference type="SAM" id="SignalP"/>
    </source>
</evidence>
<evidence type="ECO:0000313" key="2">
    <source>
        <dbReference type="EMBL" id="MDT0270502.1"/>
    </source>
</evidence>
<proteinExistence type="predicted"/>
<keyword evidence="3" id="KW-1185">Reference proteome</keyword>
<dbReference type="Gene3D" id="3.40.50.1820">
    <property type="entry name" value="alpha/beta hydrolase"/>
    <property type="match status" value="1"/>
</dbReference>
<protein>
    <submittedName>
        <fullName evidence="2">Lipase</fullName>
    </submittedName>
</protein>
<dbReference type="Proteomes" id="UP001183410">
    <property type="component" value="Unassembled WGS sequence"/>
</dbReference>
<keyword evidence="1" id="KW-0732">Signal</keyword>
<reference evidence="3" key="1">
    <citation type="submission" date="2023-07" db="EMBL/GenBank/DDBJ databases">
        <title>30 novel species of actinomycetes from the DSMZ collection.</title>
        <authorList>
            <person name="Nouioui I."/>
        </authorList>
    </citation>
    <scope>NUCLEOTIDE SEQUENCE [LARGE SCALE GENOMIC DNA]</scope>
    <source>
        <strain evidence="3">DSM 44915</strain>
    </source>
</reference>
<dbReference type="InterPro" id="IPR005152">
    <property type="entry name" value="Lipase_secreted"/>
</dbReference>
<dbReference type="SUPFAM" id="SSF53474">
    <property type="entry name" value="alpha/beta-Hydrolases"/>
    <property type="match status" value="1"/>
</dbReference>
<comment type="caution">
    <text evidence="2">The sequence shown here is derived from an EMBL/GenBank/DDBJ whole genome shotgun (WGS) entry which is preliminary data.</text>
</comment>